<sequence length="79" mass="8070">MKKYILAAVLLLGMAGAAGVSYGSGSTEDLMAPIAYTDWEIGKSKPTTGNLVAVRDMNTAVPAAVPPACPSQKKVCSGK</sequence>
<evidence type="ECO:0000313" key="2">
    <source>
        <dbReference type="EMBL" id="BBK24094.1"/>
    </source>
</evidence>
<organism evidence="2 3">
    <name type="scientific">Dialister hominis</name>
    <dbReference type="NCBI Taxonomy" id="2582419"/>
    <lineage>
        <taxon>Bacteria</taxon>
        <taxon>Bacillati</taxon>
        <taxon>Bacillota</taxon>
        <taxon>Negativicutes</taxon>
        <taxon>Veillonellales</taxon>
        <taxon>Veillonellaceae</taxon>
        <taxon>Dialister</taxon>
    </lineage>
</organism>
<feature type="signal peptide" evidence="1">
    <location>
        <begin position="1"/>
        <end position="17"/>
    </location>
</feature>
<dbReference type="KEGG" id="dho:Dia5BBH33_00290"/>
<gene>
    <name evidence="2" type="ORF">Dia5BBH33_00290</name>
</gene>
<dbReference type="AlphaFoldDB" id="A0A8D4UT65"/>
<name>A0A8D4UT65_9FIRM</name>
<dbReference type="GeneID" id="92715249"/>
<dbReference type="RefSeq" id="WP_143332101.1">
    <property type="nucleotide sequence ID" value="NZ_AP019697.1"/>
</dbReference>
<protein>
    <submittedName>
        <fullName evidence="2">Uncharacterized protein</fullName>
    </submittedName>
</protein>
<feature type="chain" id="PRO_5034947637" evidence="1">
    <location>
        <begin position="18"/>
        <end position="79"/>
    </location>
</feature>
<evidence type="ECO:0000313" key="3">
    <source>
        <dbReference type="Proteomes" id="UP000320585"/>
    </source>
</evidence>
<reference evidence="3" key="1">
    <citation type="submission" date="2019-05" db="EMBL/GenBank/DDBJ databases">
        <title>Complete genome sequencing of Dialister sp. strain 5BBH33.</title>
        <authorList>
            <person name="Sakamoto M."/>
            <person name="Murakami T."/>
            <person name="Mori H."/>
        </authorList>
    </citation>
    <scope>NUCLEOTIDE SEQUENCE [LARGE SCALE GENOMIC DNA]</scope>
    <source>
        <strain evidence="3">5BBH33</strain>
    </source>
</reference>
<evidence type="ECO:0000256" key="1">
    <source>
        <dbReference type="SAM" id="SignalP"/>
    </source>
</evidence>
<dbReference type="EMBL" id="AP019697">
    <property type="protein sequence ID" value="BBK24094.1"/>
    <property type="molecule type" value="Genomic_DNA"/>
</dbReference>
<keyword evidence="3" id="KW-1185">Reference proteome</keyword>
<keyword evidence="1" id="KW-0732">Signal</keyword>
<accession>A0A8D4UT65</accession>
<dbReference type="Proteomes" id="UP000320585">
    <property type="component" value="Chromosome"/>
</dbReference>
<proteinExistence type="predicted"/>